<dbReference type="InterPro" id="IPR005467">
    <property type="entry name" value="His_kinase_dom"/>
</dbReference>
<keyword evidence="1" id="KW-0808">Transferase</keyword>
<feature type="domain" description="Histidine kinase" evidence="6">
    <location>
        <begin position="325"/>
        <end position="418"/>
    </location>
</feature>
<gene>
    <name evidence="7" type="ORF">FB561_5114</name>
</gene>
<evidence type="ECO:0000256" key="2">
    <source>
        <dbReference type="ARBA" id="ARBA00022777"/>
    </source>
</evidence>
<dbReference type="Pfam" id="PF02518">
    <property type="entry name" value="HATPase_c"/>
    <property type="match status" value="1"/>
</dbReference>
<dbReference type="AlphaFoldDB" id="A0A561BYK9"/>
<dbReference type="SUPFAM" id="SSF55874">
    <property type="entry name" value="ATPase domain of HSP90 chaperone/DNA topoisomerase II/histidine kinase"/>
    <property type="match status" value="1"/>
</dbReference>
<comment type="caution">
    <text evidence="7">The sequence shown here is derived from an EMBL/GenBank/DDBJ whole genome shotgun (WGS) entry which is preliminary data.</text>
</comment>
<keyword evidence="3" id="KW-0902">Two-component regulatory system</keyword>
<keyword evidence="5" id="KW-0812">Transmembrane</keyword>
<dbReference type="CDD" id="cd16917">
    <property type="entry name" value="HATPase_UhpB-NarQ-NarX-like"/>
    <property type="match status" value="1"/>
</dbReference>
<evidence type="ECO:0000256" key="1">
    <source>
        <dbReference type="ARBA" id="ARBA00022679"/>
    </source>
</evidence>
<dbReference type="GO" id="GO:0046983">
    <property type="term" value="F:protein dimerization activity"/>
    <property type="evidence" value="ECO:0007669"/>
    <property type="project" value="InterPro"/>
</dbReference>
<feature type="transmembrane region" description="Helical" evidence="5">
    <location>
        <begin position="149"/>
        <end position="170"/>
    </location>
</feature>
<keyword evidence="4" id="KW-0175">Coiled coil</keyword>
<dbReference type="Pfam" id="PF07730">
    <property type="entry name" value="HisKA_3"/>
    <property type="match status" value="1"/>
</dbReference>
<feature type="transmembrane region" description="Helical" evidence="5">
    <location>
        <begin position="80"/>
        <end position="100"/>
    </location>
</feature>
<organism evidence="7 8">
    <name type="scientific">Kribbella amoyensis</name>
    <dbReference type="NCBI Taxonomy" id="996641"/>
    <lineage>
        <taxon>Bacteria</taxon>
        <taxon>Bacillati</taxon>
        <taxon>Actinomycetota</taxon>
        <taxon>Actinomycetes</taxon>
        <taxon>Propionibacteriales</taxon>
        <taxon>Kribbellaceae</taxon>
        <taxon>Kribbella</taxon>
    </lineage>
</organism>
<dbReference type="GO" id="GO:0016020">
    <property type="term" value="C:membrane"/>
    <property type="evidence" value="ECO:0007669"/>
    <property type="project" value="InterPro"/>
</dbReference>
<dbReference type="InterPro" id="IPR036890">
    <property type="entry name" value="HATPase_C_sf"/>
</dbReference>
<dbReference type="OrthoDB" id="144293at2"/>
<reference evidence="7 8" key="1">
    <citation type="submission" date="2019-06" db="EMBL/GenBank/DDBJ databases">
        <title>Sequencing the genomes of 1000 actinobacteria strains.</title>
        <authorList>
            <person name="Klenk H.-P."/>
        </authorList>
    </citation>
    <scope>NUCLEOTIDE SEQUENCE [LARGE SCALE GENOMIC DNA]</scope>
    <source>
        <strain evidence="7 8">DSM 24683</strain>
    </source>
</reference>
<keyword evidence="5" id="KW-1133">Transmembrane helix</keyword>
<dbReference type="PROSITE" id="PS50109">
    <property type="entry name" value="HIS_KIN"/>
    <property type="match status" value="1"/>
</dbReference>
<dbReference type="InterPro" id="IPR003594">
    <property type="entry name" value="HATPase_dom"/>
</dbReference>
<evidence type="ECO:0000313" key="7">
    <source>
        <dbReference type="EMBL" id="TWD83943.1"/>
    </source>
</evidence>
<dbReference type="Proteomes" id="UP000318380">
    <property type="component" value="Unassembled WGS sequence"/>
</dbReference>
<dbReference type="PANTHER" id="PTHR24421">
    <property type="entry name" value="NITRATE/NITRITE SENSOR PROTEIN NARX-RELATED"/>
    <property type="match status" value="1"/>
</dbReference>
<dbReference type="EMBL" id="VIVK01000001">
    <property type="protein sequence ID" value="TWD83943.1"/>
    <property type="molecule type" value="Genomic_DNA"/>
</dbReference>
<evidence type="ECO:0000259" key="6">
    <source>
        <dbReference type="PROSITE" id="PS50109"/>
    </source>
</evidence>
<dbReference type="GO" id="GO:0000155">
    <property type="term" value="F:phosphorelay sensor kinase activity"/>
    <property type="evidence" value="ECO:0007669"/>
    <property type="project" value="InterPro"/>
</dbReference>
<dbReference type="InterPro" id="IPR050482">
    <property type="entry name" value="Sensor_HK_TwoCompSys"/>
</dbReference>
<dbReference type="Gene3D" id="3.30.565.10">
    <property type="entry name" value="Histidine kinase-like ATPase, C-terminal domain"/>
    <property type="match status" value="1"/>
</dbReference>
<accession>A0A561BYK9</accession>
<feature type="transmembrane region" description="Helical" evidence="5">
    <location>
        <begin position="112"/>
        <end position="137"/>
    </location>
</feature>
<dbReference type="PANTHER" id="PTHR24421:SF62">
    <property type="entry name" value="SENSORY TRANSDUCTION HISTIDINE KINASE"/>
    <property type="match status" value="1"/>
</dbReference>
<sequence length="429" mass="45667">MTDASDALTTTGSNAAGGGRLDLGEEAGWERAAAALPYLFLLLPATFALLREWRPVVLALTVALLLWTALLSRPRTTGRLLIPIVYLTGTLALLAGLVHLDSLFTLTGVGVFIQIFTLLPSWRAYCGVAATAAVLVVARPRDGRHLGELVASFLVALLVASATGLLFSAISRQSEQRRLLITELRRTTAELAELAEENARLQAELLTSAREAGTLAERQRMAREIHDTVAQGLTGILTQLEAAEESPADPSTQARLTTIRTLARDNLSEVRRSIHALRPAPLADARLSAALDEVVAKWSRTNAIAAEFHLTGEARPLHPEVENTLLRVAQEGLANVAKHARATWVGLTLSYMEDVVALDLRDNGTGFVLPAAPVESRPAGGFGLVAMRQRVARLAGTLEVETGPGQGTALSATIPAIPAIPAIPDDEGD</sequence>
<name>A0A561BYK9_9ACTN</name>
<evidence type="ECO:0000256" key="4">
    <source>
        <dbReference type="SAM" id="Coils"/>
    </source>
</evidence>
<protein>
    <submittedName>
        <fullName evidence="7">Signal transduction histidine kinase</fullName>
    </submittedName>
</protein>
<proteinExistence type="predicted"/>
<dbReference type="RefSeq" id="WP_145810954.1">
    <property type="nucleotide sequence ID" value="NZ_VIVK01000001.1"/>
</dbReference>
<dbReference type="InterPro" id="IPR017205">
    <property type="entry name" value="Sig_transdc_His_kinase_ChrS"/>
</dbReference>
<feature type="transmembrane region" description="Helical" evidence="5">
    <location>
        <begin position="56"/>
        <end position="73"/>
    </location>
</feature>
<evidence type="ECO:0000313" key="8">
    <source>
        <dbReference type="Proteomes" id="UP000318380"/>
    </source>
</evidence>
<dbReference type="Gene3D" id="1.20.5.1930">
    <property type="match status" value="1"/>
</dbReference>
<evidence type="ECO:0000256" key="5">
    <source>
        <dbReference type="SAM" id="Phobius"/>
    </source>
</evidence>
<keyword evidence="2 7" id="KW-0418">Kinase</keyword>
<dbReference type="InterPro" id="IPR011712">
    <property type="entry name" value="Sig_transdc_His_kin_sub3_dim/P"/>
</dbReference>
<keyword evidence="5" id="KW-0472">Membrane</keyword>
<feature type="coiled-coil region" evidence="4">
    <location>
        <begin position="177"/>
        <end position="211"/>
    </location>
</feature>
<evidence type="ECO:0000256" key="3">
    <source>
        <dbReference type="ARBA" id="ARBA00023012"/>
    </source>
</evidence>
<keyword evidence="8" id="KW-1185">Reference proteome</keyword>
<dbReference type="PIRSF" id="PIRSF037434">
    <property type="entry name" value="STHK_ChrS"/>
    <property type="match status" value="1"/>
</dbReference>